<evidence type="ECO:0000259" key="4">
    <source>
        <dbReference type="PROSITE" id="PS50888"/>
    </source>
</evidence>
<feature type="domain" description="BHLH" evidence="4">
    <location>
        <begin position="244"/>
        <end position="305"/>
    </location>
</feature>
<comment type="subcellular location">
    <subcellularLocation>
        <location evidence="1">Nucleus</location>
    </subcellularLocation>
</comment>
<sequence>MQLYLPVAISAAYSADTKGTMATGSLPMPISGDLSPDFVFSHSELEDVLAFMTGGVEEKPSSFSTNNFLLGSTPPASASLQFQPHLSNPYDGLGLDQGLNGAQPFISQMGNDVMLSGDASMPFDLADEMQPELNPQPGSKGLRSGEPMIKSEPASDMNAAAMRSPLTMSAAPSPVHASSEGMDDASGRPSSMRTRNAGQAGNTSDDAPLTKAFSQLGSGLSSPPSRPRHNSAELHPAYHRKGSKQHTSHSTVEKNRRDRINSLIDELRDLVPPQSKESSSQDNLDPSKRPKHVVLSDTIQLVRLLQIKVAEDEKALKRMHSGSRAHSGSGLGREEIQQENGAQDLIRRSLPEGTTFSSVLCSDSTTSSSGPSQDLPSAPKGATQSAGVVVEQSAGCMYVKVNCRDRRGLLADVISALKSFPLEITTAAVTTTADGYVYDVFQVKAPANQTYTQEDIQCHVHYALYPNSNRDQLGDKRQRTADGE</sequence>
<dbReference type="InterPro" id="IPR002912">
    <property type="entry name" value="ACT_dom"/>
</dbReference>
<keyword evidence="2" id="KW-0539">Nucleus</keyword>
<reference evidence="6 7" key="1">
    <citation type="submission" date="2023-10" db="EMBL/GenBank/DDBJ databases">
        <authorList>
            <person name="Maclean D."/>
            <person name="Macfadyen A."/>
        </authorList>
    </citation>
    <scope>NUCLEOTIDE SEQUENCE [LARGE SCALE GENOMIC DNA]</scope>
</reference>
<dbReference type="EMBL" id="CAUYUE010000010">
    <property type="protein sequence ID" value="CAK0784465.1"/>
    <property type="molecule type" value="Genomic_DNA"/>
</dbReference>
<feature type="compositionally biased region" description="Basic and acidic residues" evidence="3">
    <location>
        <begin position="251"/>
        <end position="269"/>
    </location>
</feature>
<comment type="caution">
    <text evidence="6">The sequence shown here is derived from an EMBL/GenBank/DDBJ whole genome shotgun (WGS) entry which is preliminary data.</text>
</comment>
<feature type="region of interest" description="Disordered" evidence="3">
    <location>
        <begin position="357"/>
        <end position="383"/>
    </location>
</feature>
<dbReference type="InterPro" id="IPR036638">
    <property type="entry name" value="HLH_DNA-bd_sf"/>
</dbReference>
<evidence type="ECO:0000313" key="6">
    <source>
        <dbReference type="EMBL" id="CAK0784465.1"/>
    </source>
</evidence>
<proteinExistence type="predicted"/>
<evidence type="ECO:0000256" key="3">
    <source>
        <dbReference type="SAM" id="MobiDB-lite"/>
    </source>
</evidence>
<dbReference type="PANTHER" id="PTHR46266:SF4">
    <property type="entry name" value="TRANSCRIPTION FACTOR TT8"/>
    <property type="match status" value="1"/>
</dbReference>
<feature type="region of interest" description="Disordered" evidence="3">
    <location>
        <begin position="318"/>
        <end position="340"/>
    </location>
</feature>
<feature type="region of interest" description="Disordered" evidence="3">
    <location>
        <begin position="168"/>
        <end position="291"/>
    </location>
</feature>
<feature type="compositionally biased region" description="Low complexity" evidence="3">
    <location>
        <begin position="357"/>
        <end position="372"/>
    </location>
</feature>
<evidence type="ECO:0008006" key="8">
    <source>
        <dbReference type="Google" id="ProtNLM"/>
    </source>
</evidence>
<organism evidence="6 7">
    <name type="scientific">Coccomyxa viridis</name>
    <dbReference type="NCBI Taxonomy" id="1274662"/>
    <lineage>
        <taxon>Eukaryota</taxon>
        <taxon>Viridiplantae</taxon>
        <taxon>Chlorophyta</taxon>
        <taxon>core chlorophytes</taxon>
        <taxon>Trebouxiophyceae</taxon>
        <taxon>Trebouxiophyceae incertae sedis</taxon>
        <taxon>Coccomyxaceae</taxon>
        <taxon>Coccomyxa</taxon>
    </lineage>
</organism>
<feature type="domain" description="ACT" evidence="5">
    <location>
        <begin position="398"/>
        <end position="477"/>
    </location>
</feature>
<dbReference type="Gene3D" id="4.10.280.10">
    <property type="entry name" value="Helix-loop-helix DNA-binding domain"/>
    <property type="match status" value="1"/>
</dbReference>
<dbReference type="SUPFAM" id="SSF47459">
    <property type="entry name" value="HLH, helix-loop-helix DNA-binding domain"/>
    <property type="match status" value="1"/>
</dbReference>
<evidence type="ECO:0000256" key="2">
    <source>
        <dbReference type="ARBA" id="ARBA00023242"/>
    </source>
</evidence>
<dbReference type="CDD" id="cd04873">
    <property type="entry name" value="ACT_UUR-ACR-like"/>
    <property type="match status" value="1"/>
</dbReference>
<dbReference type="Proteomes" id="UP001314263">
    <property type="component" value="Unassembled WGS sequence"/>
</dbReference>
<evidence type="ECO:0000256" key="1">
    <source>
        <dbReference type="ARBA" id="ARBA00004123"/>
    </source>
</evidence>
<dbReference type="PANTHER" id="PTHR46266">
    <property type="entry name" value="TRANSCRIPTION FACTOR TT8"/>
    <property type="match status" value="1"/>
</dbReference>
<evidence type="ECO:0000313" key="7">
    <source>
        <dbReference type="Proteomes" id="UP001314263"/>
    </source>
</evidence>
<accession>A0AAV1IDC1</accession>
<dbReference type="GO" id="GO:0046983">
    <property type="term" value="F:protein dimerization activity"/>
    <property type="evidence" value="ECO:0007669"/>
    <property type="project" value="InterPro"/>
</dbReference>
<protein>
    <recommendedName>
        <fullName evidence="8">BHLH domain-containing protein</fullName>
    </recommendedName>
</protein>
<feature type="compositionally biased region" description="Polar residues" evidence="3">
    <location>
        <begin position="188"/>
        <end position="205"/>
    </location>
</feature>
<evidence type="ECO:0000259" key="5">
    <source>
        <dbReference type="PROSITE" id="PS51671"/>
    </source>
</evidence>
<feature type="region of interest" description="Disordered" evidence="3">
    <location>
        <begin position="128"/>
        <end position="151"/>
    </location>
</feature>
<dbReference type="PROSITE" id="PS51671">
    <property type="entry name" value="ACT"/>
    <property type="match status" value="1"/>
</dbReference>
<dbReference type="SMART" id="SM00353">
    <property type="entry name" value="HLH"/>
    <property type="match status" value="1"/>
</dbReference>
<dbReference type="Pfam" id="PF00010">
    <property type="entry name" value="HLH"/>
    <property type="match status" value="1"/>
</dbReference>
<dbReference type="AlphaFoldDB" id="A0AAV1IDC1"/>
<dbReference type="SUPFAM" id="SSF55021">
    <property type="entry name" value="ACT-like"/>
    <property type="match status" value="1"/>
</dbReference>
<dbReference type="InterPro" id="IPR045865">
    <property type="entry name" value="ACT-like_dom_sf"/>
</dbReference>
<dbReference type="Pfam" id="PF22754">
    <property type="entry name" value="bHLH-TF_ACT-like_plant"/>
    <property type="match status" value="1"/>
</dbReference>
<dbReference type="InterPro" id="IPR054502">
    <property type="entry name" value="bHLH-TF_ACT-like_plant"/>
</dbReference>
<dbReference type="GO" id="GO:0005634">
    <property type="term" value="C:nucleus"/>
    <property type="evidence" value="ECO:0007669"/>
    <property type="project" value="UniProtKB-SubCell"/>
</dbReference>
<name>A0AAV1IDC1_9CHLO</name>
<keyword evidence="7" id="KW-1185">Reference proteome</keyword>
<dbReference type="PROSITE" id="PS50888">
    <property type="entry name" value="BHLH"/>
    <property type="match status" value="1"/>
</dbReference>
<feature type="compositionally biased region" description="Basic residues" evidence="3">
    <location>
        <begin position="237"/>
        <end position="247"/>
    </location>
</feature>
<gene>
    <name evidence="6" type="ORF">CVIRNUC_007669</name>
</gene>
<dbReference type="InterPro" id="IPR011598">
    <property type="entry name" value="bHLH_dom"/>
</dbReference>
<feature type="compositionally biased region" description="Polar residues" evidence="3">
    <location>
        <begin position="275"/>
        <end position="284"/>
    </location>
</feature>